<accession>A0A832J700</accession>
<dbReference type="GO" id="GO:0016301">
    <property type="term" value="F:kinase activity"/>
    <property type="evidence" value="ECO:0007669"/>
    <property type="project" value="UniProtKB-KW"/>
</dbReference>
<dbReference type="EMBL" id="DRNF01000275">
    <property type="protein sequence ID" value="HHJ80854.1"/>
    <property type="molecule type" value="Genomic_DNA"/>
</dbReference>
<evidence type="ECO:0000256" key="3">
    <source>
        <dbReference type="ARBA" id="ARBA00022777"/>
    </source>
</evidence>
<name>A0A832J700_9GAMM</name>
<comment type="similarity">
    <text evidence="1">Belongs to the FGGY kinase family.</text>
</comment>
<protein>
    <submittedName>
        <fullName evidence="5">Carbohydrate kinase</fullName>
    </submittedName>
</protein>
<dbReference type="InterPro" id="IPR043129">
    <property type="entry name" value="ATPase_NBD"/>
</dbReference>
<evidence type="ECO:0000313" key="5">
    <source>
        <dbReference type="EMBL" id="HHJ80854.1"/>
    </source>
</evidence>
<dbReference type="PANTHER" id="PTHR43095">
    <property type="entry name" value="SUGAR KINASE"/>
    <property type="match status" value="1"/>
</dbReference>
<keyword evidence="3 5" id="KW-0418">Kinase</keyword>
<proteinExistence type="inferred from homology"/>
<keyword evidence="2" id="KW-0808">Transferase</keyword>
<dbReference type="GO" id="GO:0005975">
    <property type="term" value="P:carbohydrate metabolic process"/>
    <property type="evidence" value="ECO:0007669"/>
    <property type="project" value="InterPro"/>
</dbReference>
<evidence type="ECO:0000256" key="2">
    <source>
        <dbReference type="ARBA" id="ARBA00022679"/>
    </source>
</evidence>
<organism evidence="5">
    <name type="scientific">Candidatus Tenderia electrophaga</name>
    <dbReference type="NCBI Taxonomy" id="1748243"/>
    <lineage>
        <taxon>Bacteria</taxon>
        <taxon>Pseudomonadati</taxon>
        <taxon>Pseudomonadota</taxon>
        <taxon>Gammaproteobacteria</taxon>
        <taxon>Candidatus Tenderiales</taxon>
        <taxon>Candidatus Tenderiaceae</taxon>
        <taxon>Candidatus Tenderia</taxon>
    </lineage>
</organism>
<evidence type="ECO:0000259" key="4">
    <source>
        <dbReference type="Pfam" id="PF00370"/>
    </source>
</evidence>
<dbReference type="Gene3D" id="3.30.420.40">
    <property type="match status" value="1"/>
</dbReference>
<comment type="caution">
    <text evidence="5">The sequence shown here is derived from an EMBL/GenBank/DDBJ whole genome shotgun (WGS) entry which is preliminary data.</text>
</comment>
<reference evidence="5" key="1">
    <citation type="journal article" date="2020" name="mSystems">
        <title>Genome- and Community-Level Interaction Insights into Carbon Utilization and Element Cycling Functions of Hydrothermarchaeota in Hydrothermal Sediment.</title>
        <authorList>
            <person name="Zhou Z."/>
            <person name="Liu Y."/>
            <person name="Xu W."/>
            <person name="Pan J."/>
            <person name="Luo Z.H."/>
            <person name="Li M."/>
        </authorList>
    </citation>
    <scope>NUCLEOTIDE SEQUENCE [LARGE SCALE GENOMIC DNA]</scope>
    <source>
        <strain evidence="5">HyVt-505</strain>
    </source>
</reference>
<sequence length="139" mass="14702">MSQALFIGIDLGTSGCRAIAIDDDGQPIAQANTTMPAPIRDGNRVEQHANIWWQAVQETMHDLFSQIQVKSVKSMAVDGTSGSLLLTNDVGQPIAPALMYNDGRSQNAALAIDKIAPRESAAHGPTSALAQLLHMQPGA</sequence>
<dbReference type="InterPro" id="IPR050406">
    <property type="entry name" value="FGGY_Carb_Kinase"/>
</dbReference>
<dbReference type="InterPro" id="IPR018484">
    <property type="entry name" value="FGGY_N"/>
</dbReference>
<dbReference type="AlphaFoldDB" id="A0A832J700"/>
<feature type="non-terminal residue" evidence="5">
    <location>
        <position position="139"/>
    </location>
</feature>
<dbReference type="Proteomes" id="UP000885832">
    <property type="component" value="Unassembled WGS sequence"/>
</dbReference>
<evidence type="ECO:0000256" key="1">
    <source>
        <dbReference type="ARBA" id="ARBA00009156"/>
    </source>
</evidence>
<dbReference type="Pfam" id="PF00370">
    <property type="entry name" value="FGGY_N"/>
    <property type="match status" value="1"/>
</dbReference>
<feature type="domain" description="Carbohydrate kinase FGGY N-terminal" evidence="4">
    <location>
        <begin position="6"/>
        <end position="113"/>
    </location>
</feature>
<gene>
    <name evidence="5" type="ORF">ENJ65_04395</name>
</gene>
<dbReference type="PANTHER" id="PTHR43095:SF5">
    <property type="entry name" value="XYLULOSE KINASE"/>
    <property type="match status" value="1"/>
</dbReference>
<dbReference type="SUPFAM" id="SSF53067">
    <property type="entry name" value="Actin-like ATPase domain"/>
    <property type="match status" value="1"/>
</dbReference>